<feature type="region of interest" description="Disordered" evidence="1">
    <location>
        <begin position="1"/>
        <end position="24"/>
    </location>
</feature>
<dbReference type="HOGENOM" id="CLU_2022511_0_0_11"/>
<dbReference type="STRING" id="1229780.BN381_90067"/>
<proteinExistence type="predicted"/>
<evidence type="ECO:0000256" key="1">
    <source>
        <dbReference type="SAM" id="MobiDB-lite"/>
    </source>
</evidence>
<evidence type="ECO:0000313" key="2">
    <source>
        <dbReference type="EMBL" id="CCM65996.1"/>
    </source>
</evidence>
<keyword evidence="3" id="KW-1185">Reference proteome</keyword>
<organism evidence="2 3">
    <name type="scientific">Candidatus Neomicrothrix parvicella RN1</name>
    <dbReference type="NCBI Taxonomy" id="1229780"/>
    <lineage>
        <taxon>Bacteria</taxon>
        <taxon>Bacillati</taxon>
        <taxon>Actinomycetota</taxon>
        <taxon>Acidimicrobiia</taxon>
        <taxon>Acidimicrobiales</taxon>
        <taxon>Microthrixaceae</taxon>
        <taxon>Candidatus Neomicrothrix</taxon>
    </lineage>
</organism>
<name>R4Z785_9ACTN</name>
<dbReference type="Proteomes" id="UP000018291">
    <property type="component" value="Unassembled WGS sequence"/>
</dbReference>
<comment type="caution">
    <text evidence="2">The sequence shown here is derived from an EMBL/GenBank/DDBJ whole genome shotgun (WGS) entry which is preliminary data.</text>
</comment>
<accession>R4Z785</accession>
<protein>
    <submittedName>
        <fullName evidence="2">Uncharacterized protein</fullName>
    </submittedName>
</protein>
<feature type="compositionally biased region" description="Acidic residues" evidence="1">
    <location>
        <begin position="74"/>
        <end position="97"/>
    </location>
</feature>
<dbReference type="AlphaFoldDB" id="R4Z785"/>
<evidence type="ECO:0000313" key="3">
    <source>
        <dbReference type="Proteomes" id="UP000018291"/>
    </source>
</evidence>
<sequence length="122" mass="12840">MPPGTGRRGLIRPASTGGEGGGLETRRVRRRLRFAIAAVCHACRVVQSAGDDAPAVDFAADPVGFESDFLDSDEVEEDSELLGLSEPEEGLESEEDAPSAPVLAVDGALEDEPEPPLRLSVL</sequence>
<gene>
    <name evidence="2" type="ORF">BN381_90067</name>
</gene>
<reference evidence="2 3" key="1">
    <citation type="journal article" date="2013" name="ISME J.">
        <title>Metabolic model for the filamentous 'Candidatus Microthrix parvicella' based on genomic and metagenomic analyses.</title>
        <authorList>
            <person name="Jon McIlroy S."/>
            <person name="Kristiansen R."/>
            <person name="Albertsen M."/>
            <person name="Michael Karst S."/>
            <person name="Rossetti S."/>
            <person name="Lund Nielsen J."/>
            <person name="Tandoi V."/>
            <person name="James Seviour R."/>
            <person name="Nielsen P.H."/>
        </authorList>
    </citation>
    <scope>NUCLEOTIDE SEQUENCE [LARGE SCALE GENOMIC DNA]</scope>
    <source>
        <strain evidence="2 3">RN1</strain>
    </source>
</reference>
<dbReference type="EMBL" id="CANL01000087">
    <property type="protein sequence ID" value="CCM65996.1"/>
    <property type="molecule type" value="Genomic_DNA"/>
</dbReference>
<feature type="region of interest" description="Disordered" evidence="1">
    <location>
        <begin position="74"/>
        <end position="122"/>
    </location>
</feature>